<keyword evidence="2 10" id="KW-0690">Ribosome biogenesis</keyword>
<dbReference type="InterPro" id="IPR012340">
    <property type="entry name" value="NA-bd_OB-fold"/>
</dbReference>
<feature type="domain" description="CP-type G" evidence="12">
    <location>
        <begin position="83"/>
        <end position="244"/>
    </location>
</feature>
<keyword evidence="4 10" id="KW-0699">rRNA-binding</keyword>
<feature type="domain" description="EngC GTPase" evidence="11">
    <location>
        <begin position="92"/>
        <end position="242"/>
    </location>
</feature>
<dbReference type="NCBIfam" id="TIGR00157">
    <property type="entry name" value="ribosome small subunit-dependent GTPase A"/>
    <property type="match status" value="1"/>
</dbReference>
<dbReference type="GO" id="GO:0005525">
    <property type="term" value="F:GTP binding"/>
    <property type="evidence" value="ECO:0007669"/>
    <property type="project" value="UniProtKB-UniRule"/>
</dbReference>
<accession>A0A556N0R3</accession>
<dbReference type="GO" id="GO:0046872">
    <property type="term" value="F:metal ion binding"/>
    <property type="evidence" value="ECO:0007669"/>
    <property type="project" value="UniProtKB-KW"/>
</dbReference>
<dbReference type="CDD" id="cd04466">
    <property type="entry name" value="S1_YloQ_GTPase"/>
    <property type="match status" value="1"/>
</dbReference>
<dbReference type="HAMAP" id="MF_01820">
    <property type="entry name" value="GTPase_RsgA"/>
    <property type="match status" value="1"/>
</dbReference>
<evidence type="ECO:0000259" key="11">
    <source>
        <dbReference type="PROSITE" id="PS50936"/>
    </source>
</evidence>
<feature type="binding site" evidence="10">
    <location>
        <position position="273"/>
    </location>
    <ligand>
        <name>Zn(2+)</name>
        <dbReference type="ChEBI" id="CHEBI:29105"/>
    </ligand>
</feature>
<dbReference type="PANTHER" id="PTHR32120">
    <property type="entry name" value="SMALL RIBOSOMAL SUBUNIT BIOGENESIS GTPASE RSGA"/>
    <property type="match status" value="1"/>
</dbReference>
<dbReference type="InterPro" id="IPR004881">
    <property type="entry name" value="Ribosome_biogen_GTPase_RsgA"/>
</dbReference>
<dbReference type="GO" id="GO:0005737">
    <property type="term" value="C:cytoplasm"/>
    <property type="evidence" value="ECO:0007669"/>
    <property type="project" value="UniProtKB-SubCell"/>
</dbReference>
<dbReference type="Gene3D" id="2.40.50.140">
    <property type="entry name" value="Nucleic acid-binding proteins"/>
    <property type="match status" value="1"/>
</dbReference>
<feature type="binding site" evidence="10">
    <location>
        <begin position="186"/>
        <end position="194"/>
    </location>
    <ligand>
        <name>GTP</name>
        <dbReference type="ChEBI" id="CHEBI:37565"/>
    </ligand>
</feature>
<dbReference type="InterPro" id="IPR027417">
    <property type="entry name" value="P-loop_NTPase"/>
</dbReference>
<evidence type="ECO:0000313" key="13">
    <source>
        <dbReference type="EMBL" id="TSJ45791.1"/>
    </source>
</evidence>
<keyword evidence="1 10" id="KW-0963">Cytoplasm</keyword>
<dbReference type="InterPro" id="IPR031944">
    <property type="entry name" value="RsgA_N"/>
</dbReference>
<dbReference type="Gene3D" id="1.10.40.50">
    <property type="entry name" value="Probable gtpase engc, domain 3"/>
    <property type="match status" value="1"/>
</dbReference>
<keyword evidence="9 10" id="KW-0342">GTP-binding</keyword>
<evidence type="ECO:0000259" key="12">
    <source>
        <dbReference type="PROSITE" id="PS51721"/>
    </source>
</evidence>
<feature type="binding site" evidence="10">
    <location>
        <position position="268"/>
    </location>
    <ligand>
        <name>Zn(2+)</name>
        <dbReference type="ChEBI" id="CHEBI:29105"/>
    </ligand>
</feature>
<dbReference type="SUPFAM" id="SSF50249">
    <property type="entry name" value="Nucleic acid-binding proteins"/>
    <property type="match status" value="1"/>
</dbReference>
<evidence type="ECO:0000256" key="1">
    <source>
        <dbReference type="ARBA" id="ARBA00022490"/>
    </source>
</evidence>
<comment type="cofactor">
    <cofactor evidence="10">
        <name>Zn(2+)</name>
        <dbReference type="ChEBI" id="CHEBI:29105"/>
    </cofactor>
    <text evidence="10">Binds 1 zinc ion per subunit.</text>
</comment>
<evidence type="ECO:0000256" key="5">
    <source>
        <dbReference type="ARBA" id="ARBA00022741"/>
    </source>
</evidence>
<keyword evidence="7 10" id="KW-0862">Zinc</keyword>
<gene>
    <name evidence="10 13" type="primary">rsgA</name>
    <name evidence="13" type="ORF">FO442_08560</name>
</gene>
<keyword evidence="8 10" id="KW-0694">RNA-binding</keyword>
<keyword evidence="14" id="KW-1185">Reference proteome</keyword>
<comment type="similarity">
    <text evidence="10">Belongs to the TRAFAC class YlqF/YawG GTPase family. RsgA subfamily.</text>
</comment>
<dbReference type="InterPro" id="IPR030378">
    <property type="entry name" value="G_CP_dom"/>
</dbReference>
<dbReference type="CDD" id="cd01854">
    <property type="entry name" value="YjeQ_EngC"/>
    <property type="match status" value="1"/>
</dbReference>
<proteinExistence type="inferred from homology"/>
<dbReference type="GO" id="GO:0042274">
    <property type="term" value="P:ribosomal small subunit biogenesis"/>
    <property type="evidence" value="ECO:0007669"/>
    <property type="project" value="UniProtKB-UniRule"/>
</dbReference>
<evidence type="ECO:0000256" key="10">
    <source>
        <dbReference type="HAMAP-Rule" id="MF_01820"/>
    </source>
</evidence>
<dbReference type="Proteomes" id="UP000316008">
    <property type="component" value="Unassembled WGS sequence"/>
</dbReference>
<dbReference type="EC" id="3.6.1.-" evidence="10"/>
<keyword evidence="6 10" id="KW-0378">Hydrolase</keyword>
<sequence length="320" mass="36472">MSDNLRGKVLKSTGKWYQVLMPDGNVVECRVRGRLKLQGLKTTNPIAVGDRVILDPKSDEEGKRVIVDYELRENYIVRKSTNLSKQMHILAANVDRAYLMVTLKYPETHFVFIDRFLVAAESFRIPTTLIFNKVDLLDDEGLLDLKAIMFMYESVGYPCHAISATNQKDIEFLREEIRDQQVMIAGHSGTGKSTLVNALDPNLDLRVGEISSAHHQGQHTTTFAEMHPLQSGGFIIDTPGIRAFGIVDLDKEVISHYFPEMRELIGKCKFHNCQHLNEPACAVKEAVKKGEIYETRYFTYLQLMTGDDEDVHRRNKRVLE</sequence>
<comment type="function">
    <text evidence="10">One of several proteins that assist in the late maturation steps of the functional core of the 30S ribosomal subunit. Helps release RbfA from mature subunits. May play a role in the assembly of ribosomal proteins into the subunit. Circularly permuted GTPase that catalyzes slow GTP hydrolysis, GTPase activity is stimulated by the 30S ribosomal subunit.</text>
</comment>
<dbReference type="PROSITE" id="PS51721">
    <property type="entry name" value="G_CP"/>
    <property type="match status" value="1"/>
</dbReference>
<dbReference type="AlphaFoldDB" id="A0A556N0R3"/>
<evidence type="ECO:0000256" key="3">
    <source>
        <dbReference type="ARBA" id="ARBA00022723"/>
    </source>
</evidence>
<evidence type="ECO:0000256" key="2">
    <source>
        <dbReference type="ARBA" id="ARBA00022517"/>
    </source>
</evidence>
<protein>
    <recommendedName>
        <fullName evidence="10">Small ribosomal subunit biogenesis GTPase RsgA</fullName>
        <ecNumber evidence="10">3.6.1.-</ecNumber>
    </recommendedName>
</protein>
<keyword evidence="5 10" id="KW-0547">Nucleotide-binding</keyword>
<feature type="binding site" evidence="10">
    <location>
        <position position="281"/>
    </location>
    <ligand>
        <name>Zn(2+)</name>
        <dbReference type="ChEBI" id="CHEBI:29105"/>
    </ligand>
</feature>
<comment type="subcellular location">
    <subcellularLocation>
        <location evidence="10">Cytoplasm</location>
    </subcellularLocation>
</comment>
<dbReference type="Pfam" id="PF16745">
    <property type="entry name" value="RsgA_N"/>
    <property type="match status" value="1"/>
</dbReference>
<dbReference type="Pfam" id="PF03193">
    <property type="entry name" value="RsgA_GTPase"/>
    <property type="match status" value="1"/>
</dbReference>
<dbReference type="InterPro" id="IPR010914">
    <property type="entry name" value="RsgA_GTPase_dom"/>
</dbReference>
<dbReference type="RefSeq" id="WP_144332746.1">
    <property type="nucleotide sequence ID" value="NZ_VLPL01000003.1"/>
</dbReference>
<dbReference type="PROSITE" id="PS50936">
    <property type="entry name" value="ENGC_GTPASE"/>
    <property type="match status" value="1"/>
</dbReference>
<dbReference type="PANTHER" id="PTHR32120:SF11">
    <property type="entry name" value="SMALL RIBOSOMAL SUBUNIT BIOGENESIS GTPASE RSGA 1, MITOCHONDRIAL-RELATED"/>
    <property type="match status" value="1"/>
</dbReference>
<dbReference type="EMBL" id="VLPL01000003">
    <property type="protein sequence ID" value="TSJ45791.1"/>
    <property type="molecule type" value="Genomic_DNA"/>
</dbReference>
<comment type="caution">
    <text evidence="13">The sequence shown here is derived from an EMBL/GenBank/DDBJ whole genome shotgun (WGS) entry which is preliminary data.</text>
</comment>
<feature type="binding site" evidence="10">
    <location>
        <begin position="132"/>
        <end position="135"/>
    </location>
    <ligand>
        <name>GTP</name>
        <dbReference type="ChEBI" id="CHEBI:37565"/>
    </ligand>
</feature>
<evidence type="ECO:0000256" key="6">
    <source>
        <dbReference type="ARBA" id="ARBA00022801"/>
    </source>
</evidence>
<evidence type="ECO:0000256" key="8">
    <source>
        <dbReference type="ARBA" id="ARBA00022884"/>
    </source>
</evidence>
<comment type="subunit">
    <text evidence="10">Monomer. Associates with 30S ribosomal subunit, binds 16S rRNA.</text>
</comment>
<evidence type="ECO:0000313" key="14">
    <source>
        <dbReference type="Proteomes" id="UP000316008"/>
    </source>
</evidence>
<evidence type="ECO:0000256" key="7">
    <source>
        <dbReference type="ARBA" id="ARBA00022833"/>
    </source>
</evidence>
<evidence type="ECO:0000256" key="9">
    <source>
        <dbReference type="ARBA" id="ARBA00023134"/>
    </source>
</evidence>
<dbReference type="GO" id="GO:0019843">
    <property type="term" value="F:rRNA binding"/>
    <property type="evidence" value="ECO:0007669"/>
    <property type="project" value="UniProtKB-KW"/>
</dbReference>
<reference evidence="13 14" key="1">
    <citation type="submission" date="2019-07" db="EMBL/GenBank/DDBJ databases">
        <authorList>
            <person name="Huq M.A."/>
        </authorList>
    </citation>
    <scope>NUCLEOTIDE SEQUENCE [LARGE SCALE GENOMIC DNA]</scope>
    <source>
        <strain evidence="13 14">MAH-3</strain>
    </source>
</reference>
<feature type="binding site" evidence="10">
    <location>
        <position position="275"/>
    </location>
    <ligand>
        <name>Zn(2+)</name>
        <dbReference type="ChEBI" id="CHEBI:29105"/>
    </ligand>
</feature>
<dbReference type="SUPFAM" id="SSF52540">
    <property type="entry name" value="P-loop containing nucleoside triphosphate hydrolases"/>
    <property type="match status" value="1"/>
</dbReference>
<keyword evidence="3 10" id="KW-0479">Metal-binding</keyword>
<dbReference type="Gene3D" id="3.40.50.300">
    <property type="entry name" value="P-loop containing nucleotide triphosphate hydrolases"/>
    <property type="match status" value="1"/>
</dbReference>
<dbReference type="GO" id="GO:0003924">
    <property type="term" value="F:GTPase activity"/>
    <property type="evidence" value="ECO:0007669"/>
    <property type="project" value="UniProtKB-UniRule"/>
</dbReference>
<name>A0A556N0R3_9FLAO</name>
<dbReference type="OrthoDB" id="9809485at2"/>
<organism evidence="13 14">
    <name type="scientific">Fluviicola chungangensis</name>
    <dbReference type="NCBI Taxonomy" id="2597671"/>
    <lineage>
        <taxon>Bacteria</taxon>
        <taxon>Pseudomonadati</taxon>
        <taxon>Bacteroidota</taxon>
        <taxon>Flavobacteriia</taxon>
        <taxon>Flavobacteriales</taxon>
        <taxon>Crocinitomicaceae</taxon>
        <taxon>Fluviicola</taxon>
    </lineage>
</organism>
<evidence type="ECO:0000256" key="4">
    <source>
        <dbReference type="ARBA" id="ARBA00022730"/>
    </source>
</evidence>